<dbReference type="EMBL" id="CP011494">
    <property type="protein sequence ID" value="AKO51867.1"/>
    <property type="molecule type" value="Genomic_DNA"/>
</dbReference>
<proteinExistence type="predicted"/>
<protein>
    <submittedName>
        <fullName evidence="1">Uncharacterized protein</fullName>
    </submittedName>
</protein>
<sequence>MEAELQRLLDQHADRRLIDGCQAVVRNGHFSKRTVQAGIGDLRGSEVGFNSALLPPYPKRARHVEARHRVPCRRLKFISGAAERHIKALTSMIEDRGSEVLAASAAFDILEAIVDLELELISFSCLLTAVVSSERVSTA</sequence>
<organism evidence="1 2">
    <name type="scientific">Marinobacter psychrophilus</name>
    <dbReference type="NCBI Taxonomy" id="330734"/>
    <lineage>
        <taxon>Bacteria</taxon>
        <taxon>Pseudomonadati</taxon>
        <taxon>Pseudomonadota</taxon>
        <taxon>Gammaproteobacteria</taxon>
        <taxon>Pseudomonadales</taxon>
        <taxon>Marinobacteraceae</taxon>
        <taxon>Marinobacter</taxon>
    </lineage>
</organism>
<dbReference type="STRING" id="330734.ABA45_05070"/>
<keyword evidence="2" id="KW-1185">Reference proteome</keyword>
<dbReference type="AlphaFoldDB" id="A0A0H4I9Z6"/>
<evidence type="ECO:0000313" key="2">
    <source>
        <dbReference type="Proteomes" id="UP000036406"/>
    </source>
</evidence>
<gene>
    <name evidence="1" type="ORF">ABA45_05070</name>
</gene>
<dbReference type="PATRIC" id="fig|330734.3.peg.1074"/>
<reference evidence="1 2" key="1">
    <citation type="submission" date="2015-05" db="EMBL/GenBank/DDBJ databases">
        <title>Complete genome of Marinobacter psychrophilus strain 20041T isolated from sea-ice of the Canadian Basin.</title>
        <authorList>
            <person name="Song L."/>
            <person name="Ren L."/>
            <person name="Yu Y."/>
            <person name="Wang X."/>
        </authorList>
    </citation>
    <scope>NUCLEOTIDE SEQUENCE [LARGE SCALE GENOMIC DNA]</scope>
    <source>
        <strain evidence="1 2">20041</strain>
    </source>
</reference>
<dbReference type="Proteomes" id="UP000036406">
    <property type="component" value="Chromosome"/>
</dbReference>
<dbReference type="KEGG" id="mpq:ABA45_05070"/>
<name>A0A0H4I9Z6_9GAMM</name>
<evidence type="ECO:0000313" key="1">
    <source>
        <dbReference type="EMBL" id="AKO51867.1"/>
    </source>
</evidence>
<accession>A0A0H4I9Z6</accession>